<dbReference type="Proteomes" id="UP000032279">
    <property type="component" value="Unassembled WGS sequence"/>
</dbReference>
<reference evidence="4 5" key="1">
    <citation type="submission" date="2013-08" db="EMBL/GenBank/DDBJ databases">
        <title>Lactobacillus wasatchii sp. WDC04, a late gas producing bacteria isolated from aged chedder cheese.</title>
        <authorList>
            <person name="Oberg C.J."/>
            <person name="Culumber M."/>
            <person name="McMahon D.J."/>
            <person name="Broadbent J.R."/>
            <person name="Oberg T.S."/>
            <person name="Ortaki F."/>
        </authorList>
    </citation>
    <scope>NUCLEOTIDE SEQUENCE [LARGE SCALE GENOMIC DNA]</scope>
    <source>
        <strain evidence="4 5">WDC04</strain>
    </source>
</reference>
<protein>
    <submittedName>
        <fullName evidence="4">Transcriptional regulator, MerR family</fullName>
    </submittedName>
</protein>
<evidence type="ECO:0000256" key="2">
    <source>
        <dbReference type="SAM" id="Coils"/>
    </source>
</evidence>
<dbReference type="CDD" id="cd01109">
    <property type="entry name" value="HTH_YyaN"/>
    <property type="match status" value="1"/>
</dbReference>
<proteinExistence type="predicted"/>
<dbReference type="GO" id="GO:0003677">
    <property type="term" value="F:DNA binding"/>
    <property type="evidence" value="ECO:0007669"/>
    <property type="project" value="UniProtKB-KW"/>
</dbReference>
<dbReference type="STRING" id="1335616.WDC_0553"/>
<sequence>MKINEVAKLTKLPISTLRYYDDLGLTCHVTRDGRGQRNFTTQAVQWLKKMTCLRESGMSLKLIQQYAKLTDTDSSSTMQRTKLLMQQRQQIESQMAELQHSLTIIDQELQQPTFVTNQQEE</sequence>
<dbReference type="SMART" id="SM00422">
    <property type="entry name" value="HTH_MERR"/>
    <property type="match status" value="1"/>
</dbReference>
<dbReference type="PANTHER" id="PTHR30204:SF98">
    <property type="entry name" value="HTH-TYPE TRANSCRIPTIONAL REGULATOR ADHR"/>
    <property type="match status" value="1"/>
</dbReference>
<keyword evidence="1" id="KW-0238">DNA-binding</keyword>
<dbReference type="PROSITE" id="PS50937">
    <property type="entry name" value="HTH_MERR_2"/>
    <property type="match status" value="1"/>
</dbReference>
<name>A0A0D1A7W4_9LACO</name>
<dbReference type="InterPro" id="IPR009061">
    <property type="entry name" value="DNA-bd_dom_put_sf"/>
</dbReference>
<evidence type="ECO:0000259" key="3">
    <source>
        <dbReference type="PROSITE" id="PS50937"/>
    </source>
</evidence>
<dbReference type="InterPro" id="IPR047057">
    <property type="entry name" value="MerR_fam"/>
</dbReference>
<feature type="coiled-coil region" evidence="2">
    <location>
        <begin position="81"/>
        <end position="108"/>
    </location>
</feature>
<evidence type="ECO:0000313" key="5">
    <source>
        <dbReference type="Proteomes" id="UP000032279"/>
    </source>
</evidence>
<dbReference type="PANTHER" id="PTHR30204">
    <property type="entry name" value="REDOX-CYCLING DRUG-SENSING TRANSCRIPTIONAL ACTIVATOR SOXR"/>
    <property type="match status" value="1"/>
</dbReference>
<dbReference type="RefSeq" id="WP_044010268.1">
    <property type="nucleotide sequence ID" value="NZ_AWTT01000009.1"/>
</dbReference>
<gene>
    <name evidence="4" type="ORF">WDC_0553</name>
</gene>
<dbReference type="EMBL" id="AWTT01000009">
    <property type="protein sequence ID" value="KIS03812.1"/>
    <property type="molecule type" value="Genomic_DNA"/>
</dbReference>
<dbReference type="GO" id="GO:0003700">
    <property type="term" value="F:DNA-binding transcription factor activity"/>
    <property type="evidence" value="ECO:0007669"/>
    <property type="project" value="InterPro"/>
</dbReference>
<evidence type="ECO:0000313" key="4">
    <source>
        <dbReference type="EMBL" id="KIS03812.1"/>
    </source>
</evidence>
<keyword evidence="5" id="KW-1185">Reference proteome</keyword>
<dbReference type="SUPFAM" id="SSF46955">
    <property type="entry name" value="Putative DNA-binding domain"/>
    <property type="match status" value="1"/>
</dbReference>
<feature type="domain" description="HTH merR-type" evidence="3">
    <location>
        <begin position="1"/>
        <end position="69"/>
    </location>
</feature>
<dbReference type="PATRIC" id="fig|1335616.4.peg.554"/>
<dbReference type="Pfam" id="PF13411">
    <property type="entry name" value="MerR_1"/>
    <property type="match status" value="1"/>
</dbReference>
<dbReference type="Gene3D" id="1.10.1660.10">
    <property type="match status" value="1"/>
</dbReference>
<dbReference type="AlphaFoldDB" id="A0A0D1A7W4"/>
<keyword evidence="2" id="KW-0175">Coiled coil</keyword>
<organism evidence="4 5">
    <name type="scientific">Paucilactobacillus wasatchensis</name>
    <dbReference type="NCBI Taxonomy" id="1335616"/>
    <lineage>
        <taxon>Bacteria</taxon>
        <taxon>Bacillati</taxon>
        <taxon>Bacillota</taxon>
        <taxon>Bacilli</taxon>
        <taxon>Lactobacillales</taxon>
        <taxon>Lactobacillaceae</taxon>
        <taxon>Paucilactobacillus</taxon>
    </lineage>
</organism>
<comment type="caution">
    <text evidence="4">The sequence shown here is derived from an EMBL/GenBank/DDBJ whole genome shotgun (WGS) entry which is preliminary data.</text>
</comment>
<accession>A0A0D1A7W4</accession>
<dbReference type="InterPro" id="IPR000551">
    <property type="entry name" value="MerR-type_HTH_dom"/>
</dbReference>
<evidence type="ECO:0000256" key="1">
    <source>
        <dbReference type="ARBA" id="ARBA00023125"/>
    </source>
</evidence>